<dbReference type="RefSeq" id="WP_207182527.1">
    <property type="nucleotide sequence ID" value="NZ_AP024145.1"/>
</dbReference>
<proteinExistence type="predicted"/>
<accession>A0A8H8WSD3</accession>
<dbReference type="Proteomes" id="UP000663508">
    <property type="component" value="Chromosome"/>
</dbReference>
<evidence type="ECO:0000313" key="1">
    <source>
        <dbReference type="EMBL" id="BCM83545.1"/>
    </source>
</evidence>
<name>A0A8H8WSD3_9HYPH</name>
<protein>
    <submittedName>
        <fullName evidence="1">Uncharacterized protein</fullName>
    </submittedName>
</protein>
<gene>
    <name evidence="1" type="ORF">mvi_20060</name>
</gene>
<evidence type="ECO:0000313" key="2">
    <source>
        <dbReference type="Proteomes" id="UP000663508"/>
    </source>
</evidence>
<sequence>MLPNKIDNLRIDLEEIAPGEFVIFAHFQNRKIASLYLKGGRQYAIDCLELARRRILLTVTGEDVGDLGEKVSLELVRLSANDS</sequence>
<dbReference type="AlphaFoldDB" id="A0A8H8WSD3"/>
<reference evidence="1" key="1">
    <citation type="submission" date="2020-11" db="EMBL/GenBank/DDBJ databases">
        <title>Complete genome sequence of a novel pathogenic Methylobacterium strain isolated from rice in Vietnam.</title>
        <authorList>
            <person name="Lai K."/>
            <person name="Okazaki S."/>
            <person name="Higashi K."/>
            <person name="Mori H."/>
            <person name="Toyoda A."/>
            <person name="Kurokawa K."/>
        </authorList>
    </citation>
    <scope>NUCLEOTIDE SEQUENCE</scope>
    <source>
        <strain evidence="1">VL1</strain>
    </source>
</reference>
<dbReference type="KEGG" id="mind:mvi_20060"/>
<organism evidence="1 2">
    <name type="scientific">Methylobacterium indicum</name>
    <dbReference type="NCBI Taxonomy" id="1775910"/>
    <lineage>
        <taxon>Bacteria</taxon>
        <taxon>Pseudomonadati</taxon>
        <taxon>Pseudomonadota</taxon>
        <taxon>Alphaproteobacteria</taxon>
        <taxon>Hyphomicrobiales</taxon>
        <taxon>Methylobacteriaceae</taxon>
        <taxon>Methylobacterium</taxon>
    </lineage>
</organism>
<dbReference type="EMBL" id="AP024145">
    <property type="protein sequence ID" value="BCM83545.1"/>
    <property type="molecule type" value="Genomic_DNA"/>
</dbReference>